<dbReference type="RefSeq" id="WP_377943849.1">
    <property type="nucleotide sequence ID" value="NZ_JBHUCX010000036.1"/>
</dbReference>
<reference evidence="3" key="1">
    <citation type="journal article" date="2019" name="Int. J. Syst. Evol. Microbiol.">
        <title>The Global Catalogue of Microorganisms (GCM) 10K type strain sequencing project: providing services to taxonomists for standard genome sequencing and annotation.</title>
        <authorList>
            <consortium name="The Broad Institute Genomics Platform"/>
            <consortium name="The Broad Institute Genome Sequencing Center for Infectious Disease"/>
            <person name="Wu L."/>
            <person name="Ma J."/>
        </authorList>
    </citation>
    <scope>NUCLEOTIDE SEQUENCE [LARGE SCALE GENOMIC DNA]</scope>
    <source>
        <strain evidence="3">CGMCC 1.12286</strain>
    </source>
</reference>
<accession>A0ABW4JIY4</accession>
<evidence type="ECO:0000259" key="1">
    <source>
        <dbReference type="SMART" id="SM01126"/>
    </source>
</evidence>
<dbReference type="Pfam" id="PF12762">
    <property type="entry name" value="DDE_Tnp_IS1595"/>
    <property type="match status" value="1"/>
</dbReference>
<evidence type="ECO:0000313" key="3">
    <source>
        <dbReference type="Proteomes" id="UP001597079"/>
    </source>
</evidence>
<dbReference type="EMBL" id="JBHUCX010000036">
    <property type="protein sequence ID" value="MFD1675958.1"/>
    <property type="molecule type" value="Genomic_DNA"/>
</dbReference>
<protein>
    <submittedName>
        <fullName evidence="2">IS1595 family transposase</fullName>
    </submittedName>
</protein>
<dbReference type="Pfam" id="PF12760">
    <property type="entry name" value="Zn_ribbon_IS1595"/>
    <property type="match status" value="1"/>
</dbReference>
<dbReference type="InterPro" id="IPR024445">
    <property type="entry name" value="Tnp_ISXO2-like"/>
</dbReference>
<dbReference type="Proteomes" id="UP001597079">
    <property type="component" value="Unassembled WGS sequence"/>
</dbReference>
<comment type="caution">
    <text evidence="2">The sequence shown here is derived from an EMBL/GenBank/DDBJ whole genome shotgun (WGS) entry which is preliminary data.</text>
</comment>
<name>A0ABW4JIY4_9BACL</name>
<dbReference type="SMART" id="SM01126">
    <property type="entry name" value="DDE_Tnp_IS1595"/>
    <property type="match status" value="1"/>
</dbReference>
<keyword evidence="3" id="KW-1185">Reference proteome</keyword>
<gene>
    <name evidence="2" type="ORF">ACFSB2_14735</name>
</gene>
<dbReference type="InterPro" id="IPR024442">
    <property type="entry name" value="Transposase_Zn_ribbon"/>
</dbReference>
<feature type="domain" description="ISXO2-like transposase" evidence="1">
    <location>
        <begin position="129"/>
        <end position="271"/>
    </location>
</feature>
<sequence>MKQKTLNLLEIQRRFSTEEACREHLFQIRWPEGFQCPKCDHHQAYVITDRHLHQCANCHHQVSVTAGTIFHKTHTSLVKWFLAIYLVSHDKRGVSASFLARELDLGYKTAWLLLHKIRKAMRDRDAKYQLAGIVELDEAFFGAPKEGGKRGRGTEKAMVLVALTLTQAGHPEYVKFRVIPNVKSETLIAFAKEEVTSGSTIVSDDYRSYKQLASNGYAHDAKKFDPLQNPDHLKWIHTIIGNAKAYIAGTYHGLNPKYLETYLDEFGYRFNRRHFVGEWFDRLLAASTSAKTITLAELKG</sequence>
<dbReference type="NCBIfam" id="NF033547">
    <property type="entry name" value="transpos_IS1595"/>
    <property type="match status" value="1"/>
</dbReference>
<organism evidence="2 3">
    <name type="scientific">Alicyclobacillus fodiniaquatilis</name>
    <dbReference type="NCBI Taxonomy" id="1661150"/>
    <lineage>
        <taxon>Bacteria</taxon>
        <taxon>Bacillati</taxon>
        <taxon>Bacillota</taxon>
        <taxon>Bacilli</taxon>
        <taxon>Bacillales</taxon>
        <taxon>Alicyclobacillaceae</taxon>
        <taxon>Alicyclobacillus</taxon>
    </lineage>
</organism>
<evidence type="ECO:0000313" key="2">
    <source>
        <dbReference type="EMBL" id="MFD1675958.1"/>
    </source>
</evidence>
<proteinExistence type="predicted"/>